<evidence type="ECO:0000256" key="1">
    <source>
        <dbReference type="ARBA" id="ARBA00022670"/>
    </source>
</evidence>
<dbReference type="InterPro" id="IPR028135">
    <property type="entry name" value="Ub_USP-typ"/>
</dbReference>
<dbReference type="Gene3D" id="3.30.2230.10">
    <property type="entry name" value="DUSP-like"/>
    <property type="match status" value="1"/>
</dbReference>
<evidence type="ECO:0000256" key="5">
    <source>
        <dbReference type="SAM" id="MobiDB-lite"/>
    </source>
</evidence>
<dbReference type="AlphaFoldDB" id="A0AA35QYP1"/>
<dbReference type="SUPFAM" id="SSF57997">
    <property type="entry name" value="Tropomyosin"/>
    <property type="match status" value="1"/>
</dbReference>
<keyword evidence="1" id="KW-0645">Protease</keyword>
<dbReference type="GO" id="GO:0004672">
    <property type="term" value="F:protein kinase activity"/>
    <property type="evidence" value="ECO:0007669"/>
    <property type="project" value="InterPro"/>
</dbReference>
<dbReference type="SMART" id="SM00695">
    <property type="entry name" value="DUSP"/>
    <property type="match status" value="1"/>
</dbReference>
<evidence type="ECO:0000259" key="6">
    <source>
        <dbReference type="PROSITE" id="PS50011"/>
    </source>
</evidence>
<proteinExistence type="predicted"/>
<comment type="caution">
    <text evidence="8">The sequence shown here is derived from an EMBL/GenBank/DDBJ whole genome shotgun (WGS) entry which is preliminary data.</text>
</comment>
<dbReference type="InterPro" id="IPR000719">
    <property type="entry name" value="Prot_kinase_dom"/>
</dbReference>
<protein>
    <submittedName>
        <fullName evidence="8">Ubiquitin carboxyl-terminal hydrolase 15</fullName>
    </submittedName>
</protein>
<dbReference type="PROSITE" id="PS51283">
    <property type="entry name" value="DUSP"/>
    <property type="match status" value="1"/>
</dbReference>
<keyword evidence="3 4" id="KW-0067">ATP-binding</keyword>
<feature type="domain" description="DUSP" evidence="7">
    <location>
        <begin position="9"/>
        <end position="117"/>
    </location>
</feature>
<dbReference type="PANTHER" id="PTHR44329:SF298">
    <property type="entry name" value="MIXED LINEAGE KINASE DOMAIN-LIKE PROTEIN"/>
    <property type="match status" value="1"/>
</dbReference>
<dbReference type="SUPFAM" id="SSF143791">
    <property type="entry name" value="DUSP-like"/>
    <property type="match status" value="1"/>
</dbReference>
<dbReference type="Proteomes" id="UP001174909">
    <property type="component" value="Unassembled WGS sequence"/>
</dbReference>
<dbReference type="InterPro" id="IPR017441">
    <property type="entry name" value="Protein_kinase_ATP_BS"/>
</dbReference>
<dbReference type="PANTHER" id="PTHR44329">
    <property type="entry name" value="SERINE/THREONINE-PROTEIN KINASE TNNI3K-RELATED"/>
    <property type="match status" value="1"/>
</dbReference>
<evidence type="ECO:0000256" key="3">
    <source>
        <dbReference type="ARBA" id="ARBA00022840"/>
    </source>
</evidence>
<feature type="region of interest" description="Disordered" evidence="5">
    <location>
        <begin position="422"/>
        <end position="461"/>
    </location>
</feature>
<sequence>MALPGSLLPSLRSQREEIRPLLSQKLAKGDTWYLIDVRWMKRWKKYCGYETWDQSYVGEASYFPGPIETENLYAGSGLKEHLMEELDYSLVPETAWHHLVSWYGLSDGSRPIARRVVEFGIYMKHCKVEVYLLNFKLTLHPKLSETTTEPFSRADTVGDLEAVMRRMYSISGKTSCRVWYRFMSRTYELLQSDPFQTLQDAGLYNMQTIVLEVQDSDGTWPRATQRAGYESASQSMESTTKQVKAPRKEEGSNSKQKTSAKAKKDGKVAETNPVARPMHMKTNTGDKLPVKEATGDEISPEEDDWLKSQQKSQHDELVQSVATEHKRANQASQRAQDALNRLAQKEGQLKTLNKTLEERRCKSKSWIDAEDQEEKREGAVMAEQRVAQLQTQAEQLTQSLQTARDEAHERTETLETQLTNVQQQHQSTTHQLQASRQQLQDTEQHLQQANERAEQQQQRADVAETRLQEANERADQQEQIAAMAETRLQHSDQMFQDMFHRLIGQLPQSQPQWVVQRNEIELTGEELGAGGWATVRIGTFRGNQVAAKCLHRQIVSAHNVRIFTREMNMAANARHPNLLQFIGATLDSQEPIILTELMPTSLRRVMEEGTRLSHPQISSISRQVALALNYLHLTQPEAIIHRDVSSSNVLLEPIINSGFKAKLSDYGSANFVRHTTTVGPGNPTYAAPEAGNPEQQSTKMDVFSFGVLLVEMCAGELAPREVRDRLLASIRWPPVLALIRSCLRHEPEQRPDMATIITQLDQL</sequence>
<evidence type="ECO:0000259" key="7">
    <source>
        <dbReference type="PROSITE" id="PS51283"/>
    </source>
</evidence>
<dbReference type="GO" id="GO:0097527">
    <property type="term" value="P:necroptotic signaling pathway"/>
    <property type="evidence" value="ECO:0007669"/>
    <property type="project" value="TreeGrafter"/>
</dbReference>
<dbReference type="Pfam" id="PF14836">
    <property type="entry name" value="Ubiquitin_3"/>
    <property type="match status" value="1"/>
</dbReference>
<dbReference type="PROSITE" id="PS00109">
    <property type="entry name" value="PROTEIN_KINASE_TYR"/>
    <property type="match status" value="1"/>
</dbReference>
<feature type="compositionally biased region" description="Low complexity" evidence="5">
    <location>
        <begin position="422"/>
        <end position="460"/>
    </location>
</feature>
<dbReference type="InterPro" id="IPR011009">
    <property type="entry name" value="Kinase-like_dom_sf"/>
</dbReference>
<dbReference type="SUPFAM" id="SSF56112">
    <property type="entry name" value="Protein kinase-like (PK-like)"/>
    <property type="match status" value="1"/>
</dbReference>
<evidence type="ECO:0000313" key="8">
    <source>
        <dbReference type="EMBL" id="CAI7995661.1"/>
    </source>
</evidence>
<name>A0AA35QYP1_GEOBA</name>
<dbReference type="InterPro" id="IPR035927">
    <property type="entry name" value="DUSP-like_sf"/>
</dbReference>
<feature type="binding site" evidence="4">
    <location>
        <position position="548"/>
    </location>
    <ligand>
        <name>ATP</name>
        <dbReference type="ChEBI" id="CHEBI:30616"/>
    </ligand>
</feature>
<dbReference type="EMBL" id="CASHTH010000252">
    <property type="protein sequence ID" value="CAI7995661.1"/>
    <property type="molecule type" value="Genomic_DNA"/>
</dbReference>
<dbReference type="InterPro" id="IPR051681">
    <property type="entry name" value="Ser/Thr_Kinases-Pseudokinases"/>
</dbReference>
<feature type="region of interest" description="Disordered" evidence="5">
    <location>
        <begin position="220"/>
        <end position="316"/>
    </location>
</feature>
<dbReference type="InterPro" id="IPR008266">
    <property type="entry name" value="Tyr_kinase_AS"/>
</dbReference>
<dbReference type="InterPro" id="IPR006615">
    <property type="entry name" value="Pept_C19_DUSP"/>
</dbReference>
<evidence type="ECO:0000256" key="2">
    <source>
        <dbReference type="ARBA" id="ARBA00022741"/>
    </source>
</evidence>
<keyword evidence="9" id="KW-1185">Reference proteome</keyword>
<dbReference type="GO" id="GO:0005524">
    <property type="term" value="F:ATP binding"/>
    <property type="evidence" value="ECO:0007669"/>
    <property type="project" value="UniProtKB-UniRule"/>
</dbReference>
<reference evidence="8" key="1">
    <citation type="submission" date="2023-03" db="EMBL/GenBank/DDBJ databases">
        <authorList>
            <person name="Steffen K."/>
            <person name="Cardenas P."/>
        </authorList>
    </citation>
    <scope>NUCLEOTIDE SEQUENCE</scope>
</reference>
<accession>A0AA35QYP1</accession>
<dbReference type="PROSITE" id="PS50011">
    <property type="entry name" value="PROTEIN_KINASE_DOM"/>
    <property type="match status" value="1"/>
</dbReference>
<dbReference type="FunFam" id="3.30.2230.10:FF:000003">
    <property type="entry name" value="ubiquitin carboxyl-terminal hydrolase 15 isoform X1"/>
    <property type="match status" value="1"/>
</dbReference>
<dbReference type="Gene3D" id="3.10.20.90">
    <property type="entry name" value="Phosphatidylinositol 3-kinase Catalytic Subunit, Chain A, domain 1"/>
    <property type="match status" value="1"/>
</dbReference>
<dbReference type="Pfam" id="PF00069">
    <property type="entry name" value="Pkinase"/>
    <property type="match status" value="1"/>
</dbReference>
<dbReference type="GO" id="GO:0006508">
    <property type="term" value="P:proteolysis"/>
    <property type="evidence" value="ECO:0007669"/>
    <property type="project" value="UniProtKB-KW"/>
</dbReference>
<dbReference type="Pfam" id="PF06337">
    <property type="entry name" value="DUSP"/>
    <property type="match status" value="1"/>
</dbReference>
<evidence type="ECO:0000313" key="9">
    <source>
        <dbReference type="Proteomes" id="UP001174909"/>
    </source>
</evidence>
<keyword evidence="2 4" id="KW-0547">Nucleotide-binding</keyword>
<feature type="compositionally biased region" description="Polar residues" evidence="5">
    <location>
        <begin position="231"/>
        <end position="242"/>
    </location>
</feature>
<keyword evidence="8" id="KW-0378">Hydrolase</keyword>
<dbReference type="Gene3D" id="1.10.510.10">
    <property type="entry name" value="Transferase(Phosphotransferase) domain 1"/>
    <property type="match status" value="1"/>
</dbReference>
<evidence type="ECO:0000256" key="4">
    <source>
        <dbReference type="PROSITE-ProRule" id="PRU10141"/>
    </source>
</evidence>
<gene>
    <name evidence="8" type="ORF">GBAR_LOCUS1727</name>
</gene>
<dbReference type="GO" id="GO:0004843">
    <property type="term" value="F:cysteine-type deubiquitinase activity"/>
    <property type="evidence" value="ECO:0007669"/>
    <property type="project" value="InterPro"/>
</dbReference>
<dbReference type="Gene3D" id="3.30.200.20">
    <property type="entry name" value="Phosphorylase Kinase, domain 1"/>
    <property type="match status" value="1"/>
</dbReference>
<organism evidence="8 9">
    <name type="scientific">Geodia barretti</name>
    <name type="common">Barrett's horny sponge</name>
    <dbReference type="NCBI Taxonomy" id="519541"/>
    <lineage>
        <taxon>Eukaryota</taxon>
        <taxon>Metazoa</taxon>
        <taxon>Porifera</taxon>
        <taxon>Demospongiae</taxon>
        <taxon>Heteroscleromorpha</taxon>
        <taxon>Tetractinellida</taxon>
        <taxon>Astrophorina</taxon>
        <taxon>Geodiidae</taxon>
        <taxon>Geodia</taxon>
    </lineage>
</organism>
<dbReference type="PROSITE" id="PS00107">
    <property type="entry name" value="PROTEIN_KINASE_ATP"/>
    <property type="match status" value="1"/>
</dbReference>
<feature type="domain" description="Protein kinase" evidence="6">
    <location>
        <begin position="521"/>
        <end position="763"/>
    </location>
</feature>